<dbReference type="EMBL" id="JABDTM020022640">
    <property type="protein sequence ID" value="KAH0815759.1"/>
    <property type="molecule type" value="Genomic_DNA"/>
</dbReference>
<protein>
    <submittedName>
        <fullName evidence="4">Uncharacterized protein</fullName>
    </submittedName>
</protein>
<feature type="region of interest" description="Disordered" evidence="2">
    <location>
        <begin position="124"/>
        <end position="147"/>
    </location>
</feature>
<feature type="compositionally biased region" description="Basic and acidic residues" evidence="2">
    <location>
        <begin position="124"/>
        <end position="144"/>
    </location>
</feature>
<keyword evidence="5" id="KW-1185">Reference proteome</keyword>
<evidence type="ECO:0000313" key="5">
    <source>
        <dbReference type="Proteomes" id="UP000719412"/>
    </source>
</evidence>
<sequence>MNASRLNLLICLVHLCESAAIYKKNDTLEVLKKDVASVGGAIENFTFDLLREVFEDSEETTTVGNRRKARSTEDDVRELCRKRCQEEEAAETQQIKELKREVKKLQEVVEMLQDQQKIIDILDRRNETQESKETKRQEGDDEKIPNGQQLALIKSDLEEVIVRLNETKELIGLQKEKDEILEGELNRQKDEIESLKSLVEEILHGNRTKQDGASAHTSARASEFSGIRKLLKSLPDDDDIDEVDTDEIHSKILELEKQLKKKRREQSLASELKQLEKSLSGQNSGNSDLLKQIVKALRKTEPQSKSDDFGVTDLEDLQAAINNLRPKEDDDATRFETVLSKLINRSPNQRPSQITITPQQMNELTKKLTPNNYPYICIVDDGGVKSNGYRAPVNARNFQLYAPPPPDLNNQKGQQFFPGQFAQPNYYPQGSANGAPPEKPLNYPPENGEYNRKYRDDLMQQIDGLQGAIDSLNRPDKSESCAPWWGT</sequence>
<feature type="region of interest" description="Disordered" evidence="2">
    <location>
        <begin position="422"/>
        <end position="454"/>
    </location>
</feature>
<accession>A0A8J6HJE6</accession>
<keyword evidence="1" id="KW-0175">Coiled coil</keyword>
<dbReference type="AlphaFoldDB" id="A0A8J6HJE6"/>
<feature type="signal peptide" evidence="3">
    <location>
        <begin position="1"/>
        <end position="18"/>
    </location>
</feature>
<evidence type="ECO:0000256" key="1">
    <source>
        <dbReference type="SAM" id="Coils"/>
    </source>
</evidence>
<evidence type="ECO:0000313" key="4">
    <source>
        <dbReference type="EMBL" id="KAH0815759.1"/>
    </source>
</evidence>
<evidence type="ECO:0000256" key="2">
    <source>
        <dbReference type="SAM" id="MobiDB-lite"/>
    </source>
</evidence>
<reference evidence="4" key="1">
    <citation type="journal article" date="2020" name="J Insects Food Feed">
        <title>The yellow mealworm (Tenebrio molitor) genome: a resource for the emerging insects as food and feed industry.</title>
        <authorList>
            <person name="Eriksson T."/>
            <person name="Andere A."/>
            <person name="Kelstrup H."/>
            <person name="Emery V."/>
            <person name="Picard C."/>
        </authorList>
    </citation>
    <scope>NUCLEOTIDE SEQUENCE</scope>
    <source>
        <strain evidence="4">Stoneville</strain>
        <tissue evidence="4">Whole head</tissue>
    </source>
</reference>
<gene>
    <name evidence="4" type="ORF">GEV33_007032</name>
</gene>
<comment type="caution">
    <text evidence="4">The sequence shown here is derived from an EMBL/GenBank/DDBJ whole genome shotgun (WGS) entry which is preliminary data.</text>
</comment>
<proteinExistence type="predicted"/>
<keyword evidence="3" id="KW-0732">Signal</keyword>
<feature type="coiled-coil region" evidence="1">
    <location>
        <begin position="245"/>
        <end position="272"/>
    </location>
</feature>
<organism evidence="4 5">
    <name type="scientific">Tenebrio molitor</name>
    <name type="common">Yellow mealworm beetle</name>
    <dbReference type="NCBI Taxonomy" id="7067"/>
    <lineage>
        <taxon>Eukaryota</taxon>
        <taxon>Metazoa</taxon>
        <taxon>Ecdysozoa</taxon>
        <taxon>Arthropoda</taxon>
        <taxon>Hexapoda</taxon>
        <taxon>Insecta</taxon>
        <taxon>Pterygota</taxon>
        <taxon>Neoptera</taxon>
        <taxon>Endopterygota</taxon>
        <taxon>Coleoptera</taxon>
        <taxon>Polyphaga</taxon>
        <taxon>Cucujiformia</taxon>
        <taxon>Tenebrionidae</taxon>
        <taxon>Tenebrio</taxon>
    </lineage>
</organism>
<evidence type="ECO:0000256" key="3">
    <source>
        <dbReference type="SAM" id="SignalP"/>
    </source>
</evidence>
<reference evidence="4" key="2">
    <citation type="submission" date="2021-08" db="EMBL/GenBank/DDBJ databases">
        <authorList>
            <person name="Eriksson T."/>
        </authorList>
    </citation>
    <scope>NUCLEOTIDE SEQUENCE</scope>
    <source>
        <strain evidence="4">Stoneville</strain>
        <tissue evidence="4">Whole head</tissue>
    </source>
</reference>
<name>A0A8J6HJE6_TENMO</name>
<dbReference type="Proteomes" id="UP000719412">
    <property type="component" value="Unassembled WGS sequence"/>
</dbReference>
<feature type="chain" id="PRO_5035249848" evidence="3">
    <location>
        <begin position="19"/>
        <end position="487"/>
    </location>
</feature>